<dbReference type="NCBIfam" id="TIGR01936">
    <property type="entry name" value="nqrA"/>
    <property type="match status" value="1"/>
</dbReference>
<accession>A0A369I6H4</accession>
<dbReference type="GO" id="GO:0006814">
    <property type="term" value="P:sodium ion transport"/>
    <property type="evidence" value="ECO:0007669"/>
    <property type="project" value="UniProtKB-UniRule"/>
</dbReference>
<evidence type="ECO:0000256" key="7">
    <source>
        <dbReference type="ARBA" id="ARBA00023201"/>
    </source>
</evidence>
<sequence>MGKVITIKKGYTIKMDGVAQKTITHLALSDVVALKPHDFPSVVPRLSVEVGQEVVAGQSLFHDKNNPKIRLPSPVSGEVIEVVRGDKRRILEIRVMPDKITKYAYFPEINLPNADRDAVVEYLLESGCWSYIRQRPYSLIANPDDIPKAIFVSCFDTSPLAPDLGFIIEQERANFQTGLEVLDKLANGHLHISLHAEVGERLSESDFRGIANHKFHHFSGPHPAGNVGIQIHHIDPIQKGEVVWYVQPQDVIIIGRLFTENRYRAERIVALAGSCVKQPQYFKVITGQKIKSITGNKLDSTNFRLIQGTILTGKKTSEDDFLSFYENQLTAIPEGDQPEFLGWLLPGFHKLSLSRTFFSWLTPNRSYNLNTNNNGEERAFVMTGQYDKVLPMNIYPVHLLKAILAKDLERMEELGIYEVSEEDFALCEFVCTSKIDVQRIIADGLAYVRQEG</sequence>
<reference evidence="12 13" key="1">
    <citation type="submission" date="2018-07" db="EMBL/GenBank/DDBJ databases">
        <title>Genome analysis of Runella aurantiaca.</title>
        <authorList>
            <person name="Yang X."/>
        </authorList>
    </citation>
    <scope>NUCLEOTIDE SEQUENCE [LARGE SCALE GENOMIC DNA]</scope>
    <source>
        <strain evidence="12 13">YX9</strain>
    </source>
</reference>
<dbReference type="Pfam" id="PF24836">
    <property type="entry name" value="NQRA_2nd"/>
    <property type="match status" value="1"/>
</dbReference>
<feature type="domain" description="NqrA N-terminal barrel-sandwich hybrid" evidence="9">
    <location>
        <begin position="5"/>
        <end position="96"/>
    </location>
</feature>
<evidence type="ECO:0000256" key="3">
    <source>
        <dbReference type="ARBA" id="ARBA00023027"/>
    </source>
</evidence>
<evidence type="ECO:0000259" key="10">
    <source>
        <dbReference type="Pfam" id="PF11973"/>
    </source>
</evidence>
<comment type="similarity">
    <text evidence="8">Belongs to the NqrA family.</text>
</comment>
<comment type="caution">
    <text evidence="12">The sequence shown here is derived from an EMBL/GenBank/DDBJ whole genome shotgun (WGS) entry which is preliminary data.</text>
</comment>
<dbReference type="GO" id="GO:0016655">
    <property type="term" value="F:oxidoreductase activity, acting on NAD(P)H, quinone or similar compound as acceptor"/>
    <property type="evidence" value="ECO:0007669"/>
    <property type="project" value="UniProtKB-UniRule"/>
</dbReference>
<feature type="domain" description="NqrA second alpha/beta" evidence="11">
    <location>
        <begin position="115"/>
        <end position="260"/>
    </location>
</feature>
<keyword evidence="5 8" id="KW-0406">Ion transport</keyword>
<dbReference type="AlphaFoldDB" id="A0A369I6H4"/>
<organism evidence="12 13">
    <name type="scientific">Runella aurantiaca</name>
    <dbReference type="NCBI Taxonomy" id="2282308"/>
    <lineage>
        <taxon>Bacteria</taxon>
        <taxon>Pseudomonadati</taxon>
        <taxon>Bacteroidota</taxon>
        <taxon>Cytophagia</taxon>
        <taxon>Cytophagales</taxon>
        <taxon>Spirosomataceae</taxon>
        <taxon>Runella</taxon>
    </lineage>
</organism>
<evidence type="ECO:0000256" key="6">
    <source>
        <dbReference type="ARBA" id="ARBA00023075"/>
    </source>
</evidence>
<dbReference type="InterPro" id="IPR056148">
    <property type="entry name" value="NQRA_2nd"/>
</dbReference>
<evidence type="ECO:0000256" key="5">
    <source>
        <dbReference type="ARBA" id="ARBA00023065"/>
    </source>
</evidence>
<keyword evidence="2 8" id="KW-1278">Translocase</keyword>
<keyword evidence="6 8" id="KW-0830">Ubiquinone</keyword>
<evidence type="ECO:0000256" key="1">
    <source>
        <dbReference type="ARBA" id="ARBA00022448"/>
    </source>
</evidence>
<evidence type="ECO:0000313" key="12">
    <source>
        <dbReference type="EMBL" id="RDB04087.1"/>
    </source>
</evidence>
<dbReference type="NCBIfam" id="NF003761">
    <property type="entry name" value="PRK05352.1-4"/>
    <property type="match status" value="1"/>
</dbReference>
<evidence type="ECO:0000313" key="13">
    <source>
        <dbReference type="Proteomes" id="UP000253141"/>
    </source>
</evidence>
<name>A0A369I6H4_9BACT</name>
<dbReference type="EC" id="7.2.1.1" evidence="8"/>
<gene>
    <name evidence="8" type="primary">nqrA</name>
    <name evidence="12" type="ORF">DVG78_20075</name>
</gene>
<evidence type="ECO:0000259" key="9">
    <source>
        <dbReference type="Pfam" id="PF05896"/>
    </source>
</evidence>
<dbReference type="Pfam" id="PF11973">
    <property type="entry name" value="NQRA_SLBB"/>
    <property type="match status" value="1"/>
</dbReference>
<dbReference type="InterPro" id="IPR008703">
    <property type="entry name" value="NqrA"/>
</dbReference>
<proteinExistence type="inferred from homology"/>
<comment type="catalytic activity">
    <reaction evidence="8">
        <text>a ubiquinone + n Na(+)(in) + NADH + H(+) = a ubiquinol + n Na(+)(out) + NAD(+)</text>
        <dbReference type="Rhea" id="RHEA:47748"/>
        <dbReference type="Rhea" id="RHEA-COMP:9565"/>
        <dbReference type="Rhea" id="RHEA-COMP:9566"/>
        <dbReference type="ChEBI" id="CHEBI:15378"/>
        <dbReference type="ChEBI" id="CHEBI:16389"/>
        <dbReference type="ChEBI" id="CHEBI:17976"/>
        <dbReference type="ChEBI" id="CHEBI:29101"/>
        <dbReference type="ChEBI" id="CHEBI:57540"/>
        <dbReference type="ChEBI" id="CHEBI:57945"/>
        <dbReference type="EC" id="7.2.1.1"/>
    </reaction>
</comment>
<protein>
    <recommendedName>
        <fullName evidence="8">Na(+)-translocating NADH-quinone reductase subunit A</fullName>
        <shortName evidence="8">Na(+)-NQR subunit A</shortName>
        <shortName evidence="8">Na(+)-translocating NQR subunit A</shortName>
        <ecNumber evidence="8">7.2.1.1</ecNumber>
    </recommendedName>
    <alternativeName>
        <fullName evidence="8">NQR complex subunit A</fullName>
    </alternativeName>
    <alternativeName>
        <fullName evidence="8">NQR-1 subunit A</fullName>
    </alternativeName>
</protein>
<feature type="domain" description="Na(+)-translocating NADH-quinone reductase subunit A C-terminal" evidence="10">
    <location>
        <begin position="268"/>
        <end position="317"/>
    </location>
</feature>
<keyword evidence="1 8" id="KW-0813">Transport</keyword>
<dbReference type="OrthoDB" id="9774536at2"/>
<dbReference type="InterPro" id="IPR022615">
    <property type="entry name" value="NqrA_C_domain"/>
</dbReference>
<evidence type="ECO:0000259" key="11">
    <source>
        <dbReference type="Pfam" id="PF24836"/>
    </source>
</evidence>
<dbReference type="HAMAP" id="MF_00425">
    <property type="entry name" value="NqrA"/>
    <property type="match status" value="1"/>
</dbReference>
<dbReference type="Pfam" id="PF05896">
    <property type="entry name" value="NQRA_N"/>
    <property type="match status" value="1"/>
</dbReference>
<comment type="subunit">
    <text evidence="8">Composed of six subunits; NqrA, NqrB, NqrC, NqrD, NqrE and NqrF.</text>
</comment>
<dbReference type="InterPro" id="IPR056147">
    <property type="entry name" value="NQRA_N"/>
</dbReference>
<dbReference type="PANTHER" id="PTHR37839:SF1">
    <property type="entry name" value="NA(+)-TRANSLOCATING NADH-QUINONE REDUCTASE SUBUNIT A"/>
    <property type="match status" value="1"/>
</dbReference>
<dbReference type="EMBL" id="QPIW01000019">
    <property type="protein sequence ID" value="RDB04087.1"/>
    <property type="molecule type" value="Genomic_DNA"/>
</dbReference>
<keyword evidence="3 8" id="KW-0520">NAD</keyword>
<comment type="function">
    <text evidence="8">NQR complex catalyzes the reduction of ubiquinone-1 to ubiquinol by two successive reactions, coupled with the transport of Na(+) ions from the cytoplasm to the periplasm. NqrA to NqrE are probably involved in the second step, the conversion of ubisemiquinone to ubiquinol.</text>
</comment>
<evidence type="ECO:0000256" key="4">
    <source>
        <dbReference type="ARBA" id="ARBA00023053"/>
    </source>
</evidence>
<evidence type="ECO:0000256" key="2">
    <source>
        <dbReference type="ARBA" id="ARBA00022967"/>
    </source>
</evidence>
<keyword evidence="13" id="KW-1185">Reference proteome</keyword>
<dbReference type="RefSeq" id="WP_114462835.1">
    <property type="nucleotide sequence ID" value="NZ_QPIW01000019.1"/>
</dbReference>
<keyword evidence="7 8" id="KW-0739">Sodium transport</keyword>
<keyword evidence="4 8" id="KW-0915">Sodium</keyword>
<evidence type="ECO:0000256" key="8">
    <source>
        <dbReference type="HAMAP-Rule" id="MF_00425"/>
    </source>
</evidence>
<dbReference type="PANTHER" id="PTHR37839">
    <property type="entry name" value="NA(+)-TRANSLOCATING NADH-QUINONE REDUCTASE SUBUNIT A"/>
    <property type="match status" value="1"/>
</dbReference>
<dbReference type="Proteomes" id="UP000253141">
    <property type="component" value="Unassembled WGS sequence"/>
</dbReference>